<proteinExistence type="predicted"/>
<sequence length="171" mass="19363">MNVDSDTRINNVNKAPLHAHQTPRSSTQQHGPTPEIDNRAHYLKYIHAANEEKLTSSIDAIKRYGPPVAMFRMSDIENAANPDELHGRIGRAIEQFEVEAKHYHEQARDIIYQGELAGEASKDILLDIVQLRDSQSELFKMGTNWGCKGFAHPDNYENLVAATPNYINYYA</sequence>
<accession>A0A0F6A8H9</accession>
<dbReference type="Proteomes" id="UP000033434">
    <property type="component" value="Unassembled WGS sequence"/>
</dbReference>
<dbReference type="RefSeq" id="WP_046357058.1">
    <property type="nucleotide sequence ID" value="NZ_AUXW01000162.1"/>
</dbReference>
<protein>
    <submittedName>
        <fullName evidence="2">Uncharacterized protein</fullName>
    </submittedName>
</protein>
<dbReference type="AlphaFoldDB" id="A0A0F6A8H9"/>
<organism evidence="2 3">
    <name type="scientific">Pseudoalteromonas luteoviolacea S4054</name>
    <dbReference type="NCBI Taxonomy" id="1129367"/>
    <lineage>
        <taxon>Bacteria</taxon>
        <taxon>Pseudomonadati</taxon>
        <taxon>Pseudomonadota</taxon>
        <taxon>Gammaproteobacteria</taxon>
        <taxon>Alteromonadales</taxon>
        <taxon>Pseudoalteromonadaceae</taxon>
        <taxon>Pseudoalteromonas</taxon>
    </lineage>
</organism>
<gene>
    <name evidence="2" type="ORF">N479_17870</name>
</gene>
<reference evidence="2 3" key="1">
    <citation type="journal article" date="2015" name="BMC Genomics">
        <title>Genome mining reveals unlocked bioactive potential of marine Gram-negative bacteria.</title>
        <authorList>
            <person name="Machado H."/>
            <person name="Sonnenschein E.C."/>
            <person name="Melchiorsen J."/>
            <person name="Gram L."/>
        </authorList>
    </citation>
    <scope>NUCLEOTIDE SEQUENCE [LARGE SCALE GENOMIC DNA]</scope>
    <source>
        <strain evidence="2 3">S4054</strain>
    </source>
</reference>
<evidence type="ECO:0000313" key="3">
    <source>
        <dbReference type="Proteomes" id="UP000033434"/>
    </source>
</evidence>
<dbReference type="EMBL" id="AUXW01000162">
    <property type="protein sequence ID" value="KKE82475.1"/>
    <property type="molecule type" value="Genomic_DNA"/>
</dbReference>
<evidence type="ECO:0000313" key="2">
    <source>
        <dbReference type="EMBL" id="KKE82475.1"/>
    </source>
</evidence>
<feature type="compositionally biased region" description="Polar residues" evidence="1">
    <location>
        <begin position="22"/>
        <end position="31"/>
    </location>
</feature>
<evidence type="ECO:0000256" key="1">
    <source>
        <dbReference type="SAM" id="MobiDB-lite"/>
    </source>
</evidence>
<dbReference type="PATRIC" id="fig|1129367.4.peg.3556"/>
<name>A0A0F6A8H9_9GAMM</name>
<feature type="region of interest" description="Disordered" evidence="1">
    <location>
        <begin position="1"/>
        <end position="36"/>
    </location>
</feature>
<comment type="caution">
    <text evidence="2">The sequence shown here is derived from an EMBL/GenBank/DDBJ whole genome shotgun (WGS) entry which is preliminary data.</text>
</comment>